<feature type="region of interest" description="Disordered" evidence="1">
    <location>
        <begin position="148"/>
        <end position="178"/>
    </location>
</feature>
<accession>A0A6G0SXR7</accession>
<feature type="compositionally biased region" description="Basic and acidic residues" evidence="1">
    <location>
        <begin position="148"/>
        <end position="163"/>
    </location>
</feature>
<organism evidence="2 3">
    <name type="scientific">Aphis glycines</name>
    <name type="common">Soybean aphid</name>
    <dbReference type="NCBI Taxonomy" id="307491"/>
    <lineage>
        <taxon>Eukaryota</taxon>
        <taxon>Metazoa</taxon>
        <taxon>Ecdysozoa</taxon>
        <taxon>Arthropoda</taxon>
        <taxon>Hexapoda</taxon>
        <taxon>Insecta</taxon>
        <taxon>Pterygota</taxon>
        <taxon>Neoptera</taxon>
        <taxon>Paraneoptera</taxon>
        <taxon>Hemiptera</taxon>
        <taxon>Sternorrhyncha</taxon>
        <taxon>Aphidomorpha</taxon>
        <taxon>Aphidoidea</taxon>
        <taxon>Aphididae</taxon>
        <taxon>Aphidini</taxon>
        <taxon>Aphis</taxon>
        <taxon>Aphis</taxon>
    </lineage>
</organism>
<sequence>MQSINISDNLKPTILEAILAQLKDNAFEAVRYKEIHNWKELKKIFRTVFGSAHSVSYLQVQLNQMRQNAKESYIKDKSSIKCHRYERLGHYANECRTSEHKLPSFRNPNSGQSTSTEIKKEYSSKFCKYCKKTNHDISECRMLKDKKKLEEGNNESNENRSIEEIQSGNKNRIRNEHN</sequence>
<reference evidence="2 3" key="1">
    <citation type="submission" date="2019-08" db="EMBL/GenBank/DDBJ databases">
        <title>The genome of the soybean aphid Biotype 1, its phylome, world population structure and adaptation to the North American continent.</title>
        <authorList>
            <person name="Giordano R."/>
            <person name="Donthu R.K."/>
            <person name="Hernandez A.G."/>
            <person name="Wright C.L."/>
            <person name="Zimin A.V."/>
        </authorList>
    </citation>
    <scope>NUCLEOTIDE SEQUENCE [LARGE SCALE GENOMIC DNA]</scope>
    <source>
        <tissue evidence="2">Whole aphids</tissue>
    </source>
</reference>
<keyword evidence="3" id="KW-1185">Reference proteome</keyword>
<dbReference type="OrthoDB" id="8193998at2759"/>
<dbReference type="Proteomes" id="UP000475862">
    <property type="component" value="Unassembled WGS sequence"/>
</dbReference>
<gene>
    <name evidence="2" type="ORF">AGLY_016487</name>
</gene>
<dbReference type="GO" id="GO:0008270">
    <property type="term" value="F:zinc ion binding"/>
    <property type="evidence" value="ECO:0007669"/>
    <property type="project" value="InterPro"/>
</dbReference>
<name>A0A6G0SXR7_APHGL</name>
<dbReference type="GO" id="GO:0003676">
    <property type="term" value="F:nucleic acid binding"/>
    <property type="evidence" value="ECO:0007669"/>
    <property type="project" value="InterPro"/>
</dbReference>
<dbReference type="InterPro" id="IPR036875">
    <property type="entry name" value="Znf_CCHC_sf"/>
</dbReference>
<evidence type="ECO:0000313" key="3">
    <source>
        <dbReference type="Proteomes" id="UP000475862"/>
    </source>
</evidence>
<protein>
    <recommendedName>
        <fullName evidence="4">Retrotransposon gag domain-containing protein</fullName>
    </recommendedName>
</protein>
<dbReference type="Gene3D" id="4.10.60.10">
    <property type="entry name" value="Zinc finger, CCHC-type"/>
    <property type="match status" value="1"/>
</dbReference>
<dbReference type="EMBL" id="VYZN01000207">
    <property type="protein sequence ID" value="KAE9523119.1"/>
    <property type="molecule type" value="Genomic_DNA"/>
</dbReference>
<evidence type="ECO:0000256" key="1">
    <source>
        <dbReference type="SAM" id="MobiDB-lite"/>
    </source>
</evidence>
<evidence type="ECO:0000313" key="2">
    <source>
        <dbReference type="EMBL" id="KAE9523119.1"/>
    </source>
</evidence>
<dbReference type="AlphaFoldDB" id="A0A6G0SXR7"/>
<proteinExistence type="predicted"/>
<dbReference type="SUPFAM" id="SSF57756">
    <property type="entry name" value="Retrovirus zinc finger-like domains"/>
    <property type="match status" value="1"/>
</dbReference>
<comment type="caution">
    <text evidence="2">The sequence shown here is derived from an EMBL/GenBank/DDBJ whole genome shotgun (WGS) entry which is preliminary data.</text>
</comment>
<evidence type="ECO:0008006" key="4">
    <source>
        <dbReference type="Google" id="ProtNLM"/>
    </source>
</evidence>